<dbReference type="EC" id="5.3.2.6" evidence="4"/>
<dbReference type="Pfam" id="PF01361">
    <property type="entry name" value="Tautomerase"/>
    <property type="match status" value="1"/>
</dbReference>
<dbReference type="CDD" id="cd00491">
    <property type="entry name" value="4Oxalocrotonate_Tautomerase"/>
    <property type="match status" value="1"/>
</dbReference>
<evidence type="ECO:0000313" key="4">
    <source>
        <dbReference type="EMBL" id="MDG5754682.1"/>
    </source>
</evidence>
<name>A0ABT6H5S7_9BACI</name>
<dbReference type="PANTHER" id="PTHR35530">
    <property type="entry name" value="TAUTOMERASE-RELATED"/>
    <property type="match status" value="1"/>
</dbReference>
<dbReference type="InterPro" id="IPR014347">
    <property type="entry name" value="Tautomerase/MIF_sf"/>
</dbReference>
<evidence type="ECO:0000313" key="5">
    <source>
        <dbReference type="Proteomes" id="UP001218246"/>
    </source>
</evidence>
<comment type="caution">
    <text evidence="4">The sequence shown here is derived from an EMBL/GenBank/DDBJ whole genome shotgun (WGS) entry which is preliminary data.</text>
</comment>
<keyword evidence="5" id="KW-1185">Reference proteome</keyword>
<proteinExistence type="inferred from homology"/>
<dbReference type="RefSeq" id="WP_278018393.1">
    <property type="nucleotide sequence ID" value="NZ_JARRRY010000011.1"/>
</dbReference>
<comment type="similarity">
    <text evidence="1">Belongs to the 4-oxalocrotonate tautomerase family.</text>
</comment>
<dbReference type="GO" id="GO:0016853">
    <property type="term" value="F:isomerase activity"/>
    <property type="evidence" value="ECO:0007669"/>
    <property type="project" value="UniProtKB-KW"/>
</dbReference>
<evidence type="ECO:0000256" key="1">
    <source>
        <dbReference type="ARBA" id="ARBA00006723"/>
    </source>
</evidence>
<accession>A0ABT6H5S7</accession>
<dbReference type="NCBIfam" id="TIGR00013">
    <property type="entry name" value="taut"/>
    <property type="match status" value="1"/>
</dbReference>
<dbReference type="EMBL" id="JARULN010000011">
    <property type="protein sequence ID" value="MDG5754682.1"/>
    <property type="molecule type" value="Genomic_DNA"/>
</dbReference>
<sequence>MDGQSRRKRQQNQRDILKRICEKVFHSSSPLFQYTYFYLYHTFSWVKALQIRYNKIVISYKGAIHMPYVTVKMLEGRTEEQKKALAEKVTAAVSETTGAPADKIVVFIEEMSKNHYAVGGKRLSDE</sequence>
<keyword evidence="2 4" id="KW-0413">Isomerase</keyword>
<dbReference type="Proteomes" id="UP001218246">
    <property type="component" value="Unassembled WGS sequence"/>
</dbReference>
<dbReference type="InterPro" id="IPR004370">
    <property type="entry name" value="4-OT-like_dom"/>
</dbReference>
<organism evidence="4 5">
    <name type="scientific">Ectobacillus antri</name>
    <dbReference type="NCBI Taxonomy" id="2486280"/>
    <lineage>
        <taxon>Bacteria</taxon>
        <taxon>Bacillati</taxon>
        <taxon>Bacillota</taxon>
        <taxon>Bacilli</taxon>
        <taxon>Bacillales</taxon>
        <taxon>Bacillaceae</taxon>
        <taxon>Ectobacillus</taxon>
    </lineage>
</organism>
<dbReference type="Gene3D" id="3.30.429.10">
    <property type="entry name" value="Macrophage Migration Inhibitory Factor"/>
    <property type="match status" value="1"/>
</dbReference>
<dbReference type="PANTHER" id="PTHR35530:SF1">
    <property type="entry name" value="2-HYDROXYMUCONATE TAUTOMERASE"/>
    <property type="match status" value="1"/>
</dbReference>
<feature type="domain" description="4-oxalocrotonate tautomerase-like" evidence="3">
    <location>
        <begin position="67"/>
        <end position="125"/>
    </location>
</feature>
<dbReference type="NCBIfam" id="NF002571">
    <property type="entry name" value="PRK02220.1"/>
    <property type="match status" value="1"/>
</dbReference>
<protein>
    <submittedName>
        <fullName evidence="4">4-oxalocrotonate tautomerase</fullName>
        <ecNumber evidence="4">5.3.2.6</ecNumber>
    </submittedName>
</protein>
<reference evidence="4 5" key="1">
    <citation type="submission" date="2023-04" db="EMBL/GenBank/DDBJ databases">
        <title>Ectobacillus antri isolated from activated sludge.</title>
        <authorList>
            <person name="Yan P."/>
            <person name="Liu X."/>
        </authorList>
    </citation>
    <scope>NUCLEOTIDE SEQUENCE [LARGE SCALE GENOMIC DNA]</scope>
    <source>
        <strain evidence="4 5">C18H</strain>
    </source>
</reference>
<evidence type="ECO:0000259" key="3">
    <source>
        <dbReference type="Pfam" id="PF01361"/>
    </source>
</evidence>
<dbReference type="SUPFAM" id="SSF55331">
    <property type="entry name" value="Tautomerase/MIF"/>
    <property type="match status" value="1"/>
</dbReference>
<evidence type="ECO:0000256" key="2">
    <source>
        <dbReference type="ARBA" id="ARBA00023235"/>
    </source>
</evidence>
<dbReference type="InterPro" id="IPR018191">
    <property type="entry name" value="4-OT"/>
</dbReference>
<gene>
    <name evidence="4" type="ORF">P6P90_11960</name>
</gene>